<gene>
    <name evidence="1" type="ORF">KIC69_01065</name>
</gene>
<reference evidence="1" key="1">
    <citation type="submission" date="2021-02" db="EMBL/GenBank/DDBJ databases">
        <title>Infant gut strain persistence is associated with maternal origin, phylogeny, and functional potential including surface adhesion and iron acquisition.</title>
        <authorList>
            <person name="Lou Y.C."/>
        </authorList>
    </citation>
    <scope>NUCLEOTIDE SEQUENCE</scope>
    <source>
        <strain evidence="1">L3_101_000G1_dasL3_101_000G1_concoct_7_sub</strain>
    </source>
</reference>
<organism evidence="1 2">
    <name type="scientific">Campylobacter concisus</name>
    <dbReference type="NCBI Taxonomy" id="199"/>
    <lineage>
        <taxon>Bacteria</taxon>
        <taxon>Pseudomonadati</taxon>
        <taxon>Campylobacterota</taxon>
        <taxon>Epsilonproteobacteria</taxon>
        <taxon>Campylobacterales</taxon>
        <taxon>Campylobacteraceae</taxon>
        <taxon>Campylobacter</taxon>
    </lineage>
</organism>
<dbReference type="AlphaFoldDB" id="A0A943K7F0"/>
<name>A0A943K7F0_9BACT</name>
<proteinExistence type="predicted"/>
<dbReference type="EMBL" id="JAHAKR010000022">
    <property type="protein sequence ID" value="MBS5829407.1"/>
    <property type="molecule type" value="Genomic_DNA"/>
</dbReference>
<sequence length="49" mass="5343">AVSCTGTGDIYMRVNAAHEVSALYKYKTSDVQKPPIKFILSVVLSSQLL</sequence>
<dbReference type="Proteomes" id="UP000824019">
    <property type="component" value="Unassembled WGS sequence"/>
</dbReference>
<evidence type="ECO:0000313" key="1">
    <source>
        <dbReference type="EMBL" id="MBS5829407.1"/>
    </source>
</evidence>
<comment type="caution">
    <text evidence="1">The sequence shown here is derived from an EMBL/GenBank/DDBJ whole genome shotgun (WGS) entry which is preliminary data.</text>
</comment>
<evidence type="ECO:0000313" key="2">
    <source>
        <dbReference type="Proteomes" id="UP000824019"/>
    </source>
</evidence>
<dbReference type="SUPFAM" id="SSF56235">
    <property type="entry name" value="N-terminal nucleophile aminohydrolases (Ntn hydrolases)"/>
    <property type="match status" value="1"/>
</dbReference>
<protein>
    <submittedName>
        <fullName evidence="1">Isoaspartyl peptidase/L-asparaginase</fullName>
    </submittedName>
</protein>
<dbReference type="Gene3D" id="3.60.20.30">
    <property type="entry name" value="(Glycosyl)asparaginase"/>
    <property type="match status" value="1"/>
</dbReference>
<feature type="non-terminal residue" evidence="1">
    <location>
        <position position="1"/>
    </location>
</feature>
<dbReference type="InterPro" id="IPR029055">
    <property type="entry name" value="Ntn_hydrolases_N"/>
</dbReference>
<accession>A0A943K7F0</accession>